<feature type="compositionally biased region" description="Pro residues" evidence="1">
    <location>
        <begin position="258"/>
        <end position="273"/>
    </location>
</feature>
<evidence type="ECO:0000256" key="1">
    <source>
        <dbReference type="SAM" id="MobiDB-lite"/>
    </source>
</evidence>
<dbReference type="EMBL" id="JARJLG010000044">
    <property type="protein sequence ID" value="KAJ7761900.1"/>
    <property type="molecule type" value="Genomic_DNA"/>
</dbReference>
<name>A0AAD7JEV1_9AGAR</name>
<reference evidence="2" key="1">
    <citation type="submission" date="2023-03" db="EMBL/GenBank/DDBJ databases">
        <title>Massive genome expansion in bonnet fungi (Mycena s.s.) driven by repeated elements and novel gene families across ecological guilds.</title>
        <authorList>
            <consortium name="Lawrence Berkeley National Laboratory"/>
            <person name="Harder C.B."/>
            <person name="Miyauchi S."/>
            <person name="Viragh M."/>
            <person name="Kuo A."/>
            <person name="Thoen E."/>
            <person name="Andreopoulos B."/>
            <person name="Lu D."/>
            <person name="Skrede I."/>
            <person name="Drula E."/>
            <person name="Henrissat B."/>
            <person name="Morin E."/>
            <person name="Kohler A."/>
            <person name="Barry K."/>
            <person name="LaButti K."/>
            <person name="Morin E."/>
            <person name="Salamov A."/>
            <person name="Lipzen A."/>
            <person name="Mereny Z."/>
            <person name="Hegedus B."/>
            <person name="Baldrian P."/>
            <person name="Stursova M."/>
            <person name="Weitz H."/>
            <person name="Taylor A."/>
            <person name="Grigoriev I.V."/>
            <person name="Nagy L.G."/>
            <person name="Martin F."/>
            <person name="Kauserud H."/>
        </authorList>
    </citation>
    <scope>NUCLEOTIDE SEQUENCE</scope>
    <source>
        <strain evidence="2">CBHHK188m</strain>
    </source>
</reference>
<feature type="region of interest" description="Disordered" evidence="1">
    <location>
        <begin position="18"/>
        <end position="59"/>
    </location>
</feature>
<feature type="compositionally biased region" description="Basic and acidic residues" evidence="1">
    <location>
        <begin position="279"/>
        <end position="288"/>
    </location>
</feature>
<keyword evidence="3" id="KW-1185">Reference proteome</keyword>
<proteinExistence type="predicted"/>
<dbReference type="Proteomes" id="UP001215280">
    <property type="component" value="Unassembled WGS sequence"/>
</dbReference>
<sequence>MEVALPLHPPTVFPSFYPDPAVDEPLQRPPMPPHRLPSFKRESAGSDADSGKMGPPSPKLVRVRSTLVQKGPRTVTLSTFTAKLARTPLLALVKHPHILASLLAQLSWRACWDLLSTCRDCRNFFSCPELKDVILSRFVPGYQACIRISDPLRLQTVPVTLSDLHLLMISQTVIIHRYPMHALTYLSGLLPDVDRAEREQTLRLGALAQAHSRFVLLLQALAHSSTLPLPPDREETDWSLPSVEPNLRRLTFPAPLSHVPPPASAPEPIPPPRSGRGRKSVDSARQDKLPLATRSLSRPANRLSLFRHSSKVLPPPASEPRSLKFYTSGWRHPLSLASGSTSDDEWGRKPLERPHRRFASVNLSSDSSSFSNSPSPPISRESTIEFSSIRHNISYHDLSLATSRARAPVLRVFVPCSTLDLSEDCDSIALCEDQLYDSGLWTHLSTGDIVCNLGYLPPHTPDELGSSDGSFPDSAASEQSLQNRRRWLLFNGDSLVPFSPPESPPLSNPFILPSPCYYTHIMPPLTNPVFTVRSFPPCDDIPQFRLVNASTKVKSPHSPTGYALVKRSVWTARVWKQVAQDDEIGLGWQGEWVLEGDGTREGQKVLLDCLRGVRGPLREWQLVREKSVGDRLWFRLIKTFSTKRY</sequence>
<comment type="caution">
    <text evidence="2">The sequence shown here is derived from an EMBL/GenBank/DDBJ whole genome shotgun (WGS) entry which is preliminary data.</text>
</comment>
<dbReference type="AlphaFoldDB" id="A0AAD7JEV1"/>
<feature type="region of interest" description="Disordered" evidence="1">
    <location>
        <begin position="252"/>
        <end position="294"/>
    </location>
</feature>
<gene>
    <name evidence="2" type="ORF">DFH07DRAFT_771219</name>
</gene>
<organism evidence="2 3">
    <name type="scientific">Mycena maculata</name>
    <dbReference type="NCBI Taxonomy" id="230809"/>
    <lineage>
        <taxon>Eukaryota</taxon>
        <taxon>Fungi</taxon>
        <taxon>Dikarya</taxon>
        <taxon>Basidiomycota</taxon>
        <taxon>Agaricomycotina</taxon>
        <taxon>Agaricomycetes</taxon>
        <taxon>Agaricomycetidae</taxon>
        <taxon>Agaricales</taxon>
        <taxon>Marasmiineae</taxon>
        <taxon>Mycenaceae</taxon>
        <taxon>Mycena</taxon>
    </lineage>
</organism>
<accession>A0AAD7JEV1</accession>
<evidence type="ECO:0000313" key="3">
    <source>
        <dbReference type="Proteomes" id="UP001215280"/>
    </source>
</evidence>
<evidence type="ECO:0000313" key="2">
    <source>
        <dbReference type="EMBL" id="KAJ7761900.1"/>
    </source>
</evidence>
<protein>
    <submittedName>
        <fullName evidence="2">Uncharacterized protein</fullName>
    </submittedName>
</protein>